<gene>
    <name evidence="2" type="ORF">ACFQ21_13125</name>
</gene>
<dbReference type="RefSeq" id="WP_377579660.1">
    <property type="nucleotide sequence ID" value="NZ_JBHTKA010000004.1"/>
</dbReference>
<name>A0ABW3K4V1_9BACT</name>
<evidence type="ECO:0000256" key="1">
    <source>
        <dbReference type="SAM" id="SignalP"/>
    </source>
</evidence>
<reference evidence="3" key="1">
    <citation type="journal article" date="2019" name="Int. J. Syst. Evol. Microbiol.">
        <title>The Global Catalogue of Microorganisms (GCM) 10K type strain sequencing project: providing services to taxonomists for standard genome sequencing and annotation.</title>
        <authorList>
            <consortium name="The Broad Institute Genomics Platform"/>
            <consortium name="The Broad Institute Genome Sequencing Center for Infectious Disease"/>
            <person name="Wu L."/>
            <person name="Ma J."/>
        </authorList>
    </citation>
    <scope>NUCLEOTIDE SEQUENCE [LARGE SCALE GENOMIC DNA]</scope>
    <source>
        <strain evidence="3">CCUG 58938</strain>
    </source>
</reference>
<accession>A0ABW3K4V1</accession>
<dbReference type="Proteomes" id="UP001597112">
    <property type="component" value="Unassembled WGS sequence"/>
</dbReference>
<keyword evidence="1" id="KW-0732">Signal</keyword>
<keyword evidence="3" id="KW-1185">Reference proteome</keyword>
<sequence length="172" mass="20105">MKKFYALIILLVCATECFACVCWFPTDKKALKKRIKEADVILYVLAMPADSLSKDLQRGDYLDIEEIIFKVEHVWKGDRRPTMRFKGKKSPCKDAVYRIGERYIIFGYTNKETGELEANNCTGLSEHTMSSVQDKIVMESEDFNYESYSEARLQEKEEFESVKRLISKQTRR</sequence>
<evidence type="ECO:0000313" key="2">
    <source>
        <dbReference type="EMBL" id="MFD1000258.1"/>
    </source>
</evidence>
<proteinExistence type="predicted"/>
<comment type="caution">
    <text evidence="2">The sequence shown here is derived from an EMBL/GenBank/DDBJ whole genome shotgun (WGS) entry which is preliminary data.</text>
</comment>
<evidence type="ECO:0000313" key="3">
    <source>
        <dbReference type="Proteomes" id="UP001597112"/>
    </source>
</evidence>
<dbReference type="EMBL" id="JBHTKA010000004">
    <property type="protein sequence ID" value="MFD1000258.1"/>
    <property type="molecule type" value="Genomic_DNA"/>
</dbReference>
<evidence type="ECO:0008006" key="4">
    <source>
        <dbReference type="Google" id="ProtNLM"/>
    </source>
</evidence>
<feature type="chain" id="PRO_5047147724" description="Tissue inhibitor of metalloproteinase" evidence="1">
    <location>
        <begin position="20"/>
        <end position="172"/>
    </location>
</feature>
<organism evidence="2 3">
    <name type="scientific">Ohtaekwangia kribbensis</name>
    <dbReference type="NCBI Taxonomy" id="688913"/>
    <lineage>
        <taxon>Bacteria</taxon>
        <taxon>Pseudomonadati</taxon>
        <taxon>Bacteroidota</taxon>
        <taxon>Cytophagia</taxon>
        <taxon>Cytophagales</taxon>
        <taxon>Fulvivirgaceae</taxon>
        <taxon>Ohtaekwangia</taxon>
    </lineage>
</organism>
<protein>
    <recommendedName>
        <fullName evidence="4">Tissue inhibitor of metalloproteinase</fullName>
    </recommendedName>
</protein>
<feature type="signal peptide" evidence="1">
    <location>
        <begin position="1"/>
        <end position="19"/>
    </location>
</feature>